<dbReference type="RefSeq" id="WP_004607024.1">
    <property type="nucleotide sequence ID" value="NZ_AP024846.1"/>
</dbReference>
<reference evidence="2 3" key="1">
    <citation type="submission" date="2019-08" db="EMBL/GenBank/DDBJ databases">
        <title>In-depth cultivation of the pig gut microbiome towards novel bacterial diversity and tailored functional studies.</title>
        <authorList>
            <person name="Wylensek D."/>
            <person name="Hitch T.C.A."/>
            <person name="Clavel T."/>
        </authorList>
    </citation>
    <scope>NUCLEOTIDE SEQUENCE [LARGE SCALE GENOMIC DNA]</scope>
    <source>
        <strain evidence="2 3">BL-389-WT-3D</strain>
    </source>
</reference>
<dbReference type="Proteomes" id="UP000462363">
    <property type="component" value="Unassembled WGS sequence"/>
</dbReference>
<gene>
    <name evidence="2" type="ORF">FYJ37_03970</name>
</gene>
<protein>
    <submittedName>
        <fullName evidence="2">HD domain-containing protein</fullName>
    </submittedName>
</protein>
<dbReference type="CDD" id="cd00077">
    <property type="entry name" value="HDc"/>
    <property type="match status" value="1"/>
</dbReference>
<name>A0A844FAT1_CLOSV</name>
<proteinExistence type="predicted"/>
<dbReference type="SUPFAM" id="SSF109604">
    <property type="entry name" value="HD-domain/PDEase-like"/>
    <property type="match status" value="1"/>
</dbReference>
<dbReference type="EMBL" id="VUMB01000006">
    <property type="protein sequence ID" value="MSS39539.1"/>
    <property type="molecule type" value="Genomic_DNA"/>
</dbReference>
<comment type="caution">
    <text evidence="2">The sequence shown here is derived from an EMBL/GenBank/DDBJ whole genome shotgun (WGS) entry which is preliminary data.</text>
</comment>
<dbReference type="Gene3D" id="1.10.3210.10">
    <property type="entry name" value="Hypothetical protein af1432"/>
    <property type="match status" value="1"/>
</dbReference>
<dbReference type="InterPro" id="IPR006674">
    <property type="entry name" value="HD_domain"/>
</dbReference>
<organism evidence="2 3">
    <name type="scientific">Clostridium scindens (strain JCM 10418 / VPI 12708)</name>
    <dbReference type="NCBI Taxonomy" id="29347"/>
    <lineage>
        <taxon>Bacteria</taxon>
        <taxon>Bacillati</taxon>
        <taxon>Bacillota</taxon>
        <taxon>Clostridia</taxon>
        <taxon>Lachnospirales</taxon>
        <taxon>Lachnospiraceae</taxon>
    </lineage>
</organism>
<dbReference type="InterPro" id="IPR003607">
    <property type="entry name" value="HD/PDEase_dom"/>
</dbReference>
<accession>A0A844FAT1</accession>
<dbReference type="Pfam" id="PF01966">
    <property type="entry name" value="HD"/>
    <property type="match status" value="1"/>
</dbReference>
<feature type="domain" description="HD" evidence="1">
    <location>
        <begin position="20"/>
        <end position="117"/>
    </location>
</feature>
<evidence type="ECO:0000259" key="1">
    <source>
        <dbReference type="Pfam" id="PF01966"/>
    </source>
</evidence>
<evidence type="ECO:0000313" key="3">
    <source>
        <dbReference type="Proteomes" id="UP000462363"/>
    </source>
</evidence>
<evidence type="ECO:0000313" key="2">
    <source>
        <dbReference type="EMBL" id="MSS39539.1"/>
    </source>
</evidence>
<sequence>MNNQLIMEMTRYYSGDPKHIQHFMKVYAYARMIGEMERLDRKTQHMLETAAIVHDIGIKESMEKYGDSAGHHQEQEGPAVAENMMGRLGYEEDVIKRVCYLVGHHHTYQDIEGLDYQILVEADFLVNLYENGSSKETAREVLYRVFVTESGKDILRNMFLA</sequence>
<dbReference type="GeneID" id="62696493"/>
<dbReference type="AlphaFoldDB" id="A0A844FAT1"/>